<dbReference type="AlphaFoldDB" id="A0A6L9SVV9"/>
<comment type="caution">
    <text evidence="2">The sequence shown here is derived from an EMBL/GenBank/DDBJ whole genome shotgun (WGS) entry which is preliminary data.</text>
</comment>
<dbReference type="RefSeq" id="WP_163197924.1">
    <property type="nucleotide sequence ID" value="NZ_WHZV01000012.1"/>
</dbReference>
<protein>
    <submittedName>
        <fullName evidence="2">ImmA/IrrE family metallo-endopeptidase</fullName>
    </submittedName>
</protein>
<feature type="domain" description="IrrE N-terminal-like" evidence="1">
    <location>
        <begin position="13"/>
        <end position="80"/>
    </location>
</feature>
<evidence type="ECO:0000313" key="2">
    <source>
        <dbReference type="EMBL" id="NEG56165.1"/>
    </source>
</evidence>
<organism evidence="2 3">
    <name type="scientific">Bifidobacterium platyrrhinorum</name>
    <dbReference type="NCBI Taxonomy" id="2661628"/>
    <lineage>
        <taxon>Bacteria</taxon>
        <taxon>Bacillati</taxon>
        <taxon>Actinomycetota</taxon>
        <taxon>Actinomycetes</taxon>
        <taxon>Bifidobacteriales</taxon>
        <taxon>Bifidobacteriaceae</taxon>
        <taxon>Bifidobacterium</taxon>
    </lineage>
</organism>
<evidence type="ECO:0000259" key="1">
    <source>
        <dbReference type="Pfam" id="PF06114"/>
    </source>
</evidence>
<name>A0A6L9SVV9_9BIFI</name>
<accession>A0A6L9SVV9</accession>
<dbReference type="Proteomes" id="UP000483293">
    <property type="component" value="Unassembled WGS sequence"/>
</dbReference>
<dbReference type="Gene3D" id="1.10.10.2910">
    <property type="match status" value="1"/>
</dbReference>
<gene>
    <name evidence="2" type="ORF">GFD21_10450</name>
</gene>
<keyword evidence="3" id="KW-1185">Reference proteome</keyword>
<reference evidence="2 3" key="1">
    <citation type="submission" date="2019-10" db="EMBL/GenBank/DDBJ databases">
        <title>Bifidobacterium from non-human primates.</title>
        <authorList>
            <person name="Modesto M."/>
        </authorList>
    </citation>
    <scope>NUCLEOTIDE SEQUENCE [LARGE SCALE GENOMIC DNA]</scope>
    <source>
        <strain evidence="2 3">SMA15</strain>
    </source>
</reference>
<proteinExistence type="predicted"/>
<dbReference type="Pfam" id="PF06114">
    <property type="entry name" value="Peptidase_M78"/>
    <property type="match status" value="1"/>
</dbReference>
<evidence type="ECO:0000313" key="3">
    <source>
        <dbReference type="Proteomes" id="UP000483293"/>
    </source>
</evidence>
<sequence>MRYEDLLNEAAGMGVRVEERPLHAGRCGCYYNPARLIIIDEAMPDYEKACTLAHELVHARHHDHGHGNAKAEWRARRETALRAVDMLEYATAERMYGGDAYLIAQALDVTLQVVEDYRMVLHDRRTAPASSI</sequence>
<dbReference type="InterPro" id="IPR010359">
    <property type="entry name" value="IrrE_HExxH"/>
</dbReference>
<dbReference type="EMBL" id="WHZV01000012">
    <property type="protein sequence ID" value="NEG56165.1"/>
    <property type="molecule type" value="Genomic_DNA"/>
</dbReference>